<organism evidence="2">
    <name type="scientific">Oryza punctata</name>
    <name type="common">Red rice</name>
    <dbReference type="NCBI Taxonomy" id="4537"/>
    <lineage>
        <taxon>Eukaryota</taxon>
        <taxon>Viridiplantae</taxon>
        <taxon>Streptophyta</taxon>
        <taxon>Embryophyta</taxon>
        <taxon>Tracheophyta</taxon>
        <taxon>Spermatophyta</taxon>
        <taxon>Magnoliopsida</taxon>
        <taxon>Liliopsida</taxon>
        <taxon>Poales</taxon>
        <taxon>Poaceae</taxon>
        <taxon>BOP clade</taxon>
        <taxon>Oryzoideae</taxon>
        <taxon>Oryzeae</taxon>
        <taxon>Oryzinae</taxon>
        <taxon>Oryza</taxon>
    </lineage>
</organism>
<dbReference type="Proteomes" id="UP000026962">
    <property type="component" value="Chromosome 2"/>
</dbReference>
<reference evidence="2" key="1">
    <citation type="submission" date="2015-04" db="UniProtKB">
        <authorList>
            <consortium name="EnsemblPlants"/>
        </authorList>
    </citation>
    <scope>IDENTIFICATION</scope>
</reference>
<reference evidence="2" key="2">
    <citation type="submission" date="2018-05" db="EMBL/GenBank/DDBJ databases">
        <title>OpunRS2 (Oryza punctata Reference Sequence Version 2).</title>
        <authorList>
            <person name="Zhang J."/>
            <person name="Kudrna D."/>
            <person name="Lee S."/>
            <person name="Talag J."/>
            <person name="Welchert J."/>
            <person name="Wing R.A."/>
        </authorList>
    </citation>
    <scope>NUCLEOTIDE SEQUENCE [LARGE SCALE GENOMIC DNA]</scope>
</reference>
<accession>A0A0E0JYV6</accession>
<proteinExistence type="predicted"/>
<dbReference type="AlphaFoldDB" id="A0A0E0JYV6"/>
<sequence>MAMAGGVLRLRRTSAAASGGAGKRRSRRTWWRSTALRDSEDVSHELAGVGGRREKKRGNGGAGRKASASGLTGSGCGAIGRRRRRRRGSRWRLLLVAAKKQRRHKLALWRLGTKKERGGAAARKGKAAQRRHGNAARTAWHSARRGPAWAEGDARGRAPGRGQHTWAGTWPPRPATCEEEREEKGWLEVEEAANKDNIASIIKHVTMIITIILKNDFTITCIEIKYHEYIVTASDGEARLVEESNHLLEGDFKVIYSDIKSDKYAASSTGTAGCWGRLPLLISSGGIMTSSPPDCSPPYLQTTAEPILYAGTTNGVNNCYLRREEGERSLCVRGGSGRSLWAITHRPPQASPLYWFEY</sequence>
<feature type="region of interest" description="Disordered" evidence="1">
    <location>
        <begin position="115"/>
        <end position="175"/>
    </location>
</feature>
<dbReference type="EnsemblPlants" id="OPUNC02G12040.1">
    <property type="protein sequence ID" value="OPUNC02G12040.1"/>
    <property type="gene ID" value="OPUNC02G12040"/>
</dbReference>
<protein>
    <submittedName>
        <fullName evidence="2">Uncharacterized protein</fullName>
    </submittedName>
</protein>
<dbReference type="STRING" id="4537.A0A0E0JYV6"/>
<evidence type="ECO:0000256" key="1">
    <source>
        <dbReference type="SAM" id="MobiDB-lite"/>
    </source>
</evidence>
<feature type="compositionally biased region" description="Basic residues" evidence="1">
    <location>
        <begin position="123"/>
        <end position="134"/>
    </location>
</feature>
<evidence type="ECO:0000313" key="3">
    <source>
        <dbReference type="Proteomes" id="UP000026962"/>
    </source>
</evidence>
<dbReference type="HOGENOM" id="CLU_774736_0_0_1"/>
<name>A0A0E0JYV6_ORYPU</name>
<feature type="region of interest" description="Disordered" evidence="1">
    <location>
        <begin position="42"/>
        <end position="84"/>
    </location>
</feature>
<dbReference type="Gramene" id="OPUNC02G12040.1">
    <property type="protein sequence ID" value="OPUNC02G12040.1"/>
    <property type="gene ID" value="OPUNC02G12040"/>
</dbReference>
<evidence type="ECO:0000313" key="2">
    <source>
        <dbReference type="EnsemblPlants" id="OPUNC02G12040.1"/>
    </source>
</evidence>
<keyword evidence="3" id="KW-1185">Reference proteome</keyword>